<dbReference type="EMBL" id="CH473973">
    <property type="protein sequence ID" value="EDM13409.1"/>
    <property type="molecule type" value="Genomic_DNA"/>
</dbReference>
<reference evidence="2 3" key="1">
    <citation type="submission" date="2005-07" db="EMBL/GenBank/DDBJ databases">
        <authorList>
            <person name="Mural R.J."/>
            <person name="Li P.W."/>
            <person name="Adams M.D."/>
            <person name="Amanatides P.G."/>
            <person name="Baden-Tillson H."/>
            <person name="Barnstead M."/>
            <person name="Chin S.H."/>
            <person name="Dew I."/>
            <person name="Evans C.A."/>
            <person name="Ferriera S."/>
            <person name="Flanigan M."/>
            <person name="Fosler C."/>
            <person name="Glodek A."/>
            <person name="Gu Z."/>
            <person name="Holt R.A."/>
            <person name="Jennings D."/>
            <person name="Kraft C.L."/>
            <person name="Lu F."/>
            <person name="Nguyen T."/>
            <person name="Nusskern D.R."/>
            <person name="Pfannkoch C.M."/>
            <person name="Sitter C."/>
            <person name="Sutton G.G."/>
            <person name="Venter J.C."/>
            <person name="Wang Z."/>
            <person name="Woodage T."/>
            <person name="Zheng X.H."/>
            <person name="Zhong F."/>
        </authorList>
    </citation>
    <scope>NUCLEOTIDE SEQUENCE [LARGE SCALE GENOMIC DNA]</scope>
    <source>
        <strain>BN</strain>
        <strain evidence="3">Sprague-Dawley</strain>
    </source>
</reference>
<organism evidence="2 3">
    <name type="scientific">Rattus norvegicus</name>
    <name type="common">Rat</name>
    <dbReference type="NCBI Taxonomy" id="10116"/>
    <lineage>
        <taxon>Eukaryota</taxon>
        <taxon>Metazoa</taxon>
        <taxon>Chordata</taxon>
        <taxon>Craniata</taxon>
        <taxon>Vertebrata</taxon>
        <taxon>Euteleostomi</taxon>
        <taxon>Mammalia</taxon>
        <taxon>Eutheria</taxon>
        <taxon>Euarchontoglires</taxon>
        <taxon>Glires</taxon>
        <taxon>Rodentia</taxon>
        <taxon>Myomorpha</taxon>
        <taxon>Muroidea</taxon>
        <taxon>Muridae</taxon>
        <taxon>Murinae</taxon>
        <taxon>Rattus</taxon>
    </lineage>
</organism>
<evidence type="ECO:0000313" key="2">
    <source>
        <dbReference type="EMBL" id="EDM13409.1"/>
    </source>
</evidence>
<name>A6J0H0_RAT</name>
<proteinExistence type="predicted"/>
<protein>
    <submittedName>
        <fullName evidence="2">RCG21458</fullName>
    </submittedName>
</protein>
<evidence type="ECO:0000313" key="3">
    <source>
        <dbReference type="Proteomes" id="UP000234681"/>
    </source>
</evidence>
<dbReference type="AlphaFoldDB" id="A6J0H0"/>
<dbReference type="Proteomes" id="UP000234681">
    <property type="component" value="Chromosome 12"/>
</dbReference>
<sequence>MANTLTPGAKWEPRKTSSRGPSPDSRIIELEGQKTGLHSCP</sequence>
<accession>A6J0H0</accession>
<feature type="region of interest" description="Disordered" evidence="1">
    <location>
        <begin position="1"/>
        <end position="41"/>
    </location>
</feature>
<evidence type="ECO:0000256" key="1">
    <source>
        <dbReference type="SAM" id="MobiDB-lite"/>
    </source>
</evidence>
<gene>
    <name evidence="2" type="ORF">rCG_21458</name>
</gene>